<evidence type="ECO:0000313" key="3">
    <source>
        <dbReference type="Proteomes" id="UP001341840"/>
    </source>
</evidence>
<feature type="region of interest" description="Disordered" evidence="1">
    <location>
        <begin position="1"/>
        <end position="24"/>
    </location>
</feature>
<keyword evidence="3" id="KW-1185">Reference proteome</keyword>
<sequence length="78" mass="8600">MVPLELAEETSRVSAYNSEENEKSREIDVDLISEAAKELLAARYNKKVKNRELEAGDLVLRRADIGVKNAAQGKLGAN</sequence>
<comment type="caution">
    <text evidence="2">The sequence shown here is derived from an EMBL/GenBank/DDBJ whole genome shotgun (WGS) entry which is preliminary data.</text>
</comment>
<accession>A0ABU6WPZ9</accession>
<evidence type="ECO:0000256" key="1">
    <source>
        <dbReference type="SAM" id="MobiDB-lite"/>
    </source>
</evidence>
<dbReference type="Proteomes" id="UP001341840">
    <property type="component" value="Unassembled WGS sequence"/>
</dbReference>
<dbReference type="EMBL" id="JASCZI010182232">
    <property type="protein sequence ID" value="MED6187407.1"/>
    <property type="molecule type" value="Genomic_DNA"/>
</dbReference>
<proteinExistence type="predicted"/>
<evidence type="ECO:0000313" key="2">
    <source>
        <dbReference type="EMBL" id="MED6187407.1"/>
    </source>
</evidence>
<gene>
    <name evidence="2" type="ORF">PIB30_076129</name>
</gene>
<reference evidence="2 3" key="1">
    <citation type="journal article" date="2023" name="Plants (Basel)">
        <title>Bridging the Gap: Combining Genomics and Transcriptomics Approaches to Understand Stylosanthes scabra, an Orphan Legume from the Brazilian Caatinga.</title>
        <authorList>
            <person name="Ferreira-Neto J.R.C."/>
            <person name="da Silva M.D."/>
            <person name="Binneck E."/>
            <person name="de Melo N.F."/>
            <person name="da Silva R.H."/>
            <person name="de Melo A.L.T.M."/>
            <person name="Pandolfi V."/>
            <person name="Bustamante F.O."/>
            <person name="Brasileiro-Vidal A.C."/>
            <person name="Benko-Iseppon A.M."/>
        </authorList>
    </citation>
    <scope>NUCLEOTIDE SEQUENCE [LARGE SCALE GENOMIC DNA]</scope>
    <source>
        <tissue evidence="2">Leaves</tissue>
    </source>
</reference>
<protein>
    <submittedName>
        <fullName evidence="2">Uncharacterized protein</fullName>
    </submittedName>
</protein>
<organism evidence="2 3">
    <name type="scientific">Stylosanthes scabra</name>
    <dbReference type="NCBI Taxonomy" id="79078"/>
    <lineage>
        <taxon>Eukaryota</taxon>
        <taxon>Viridiplantae</taxon>
        <taxon>Streptophyta</taxon>
        <taxon>Embryophyta</taxon>
        <taxon>Tracheophyta</taxon>
        <taxon>Spermatophyta</taxon>
        <taxon>Magnoliopsida</taxon>
        <taxon>eudicotyledons</taxon>
        <taxon>Gunneridae</taxon>
        <taxon>Pentapetalae</taxon>
        <taxon>rosids</taxon>
        <taxon>fabids</taxon>
        <taxon>Fabales</taxon>
        <taxon>Fabaceae</taxon>
        <taxon>Papilionoideae</taxon>
        <taxon>50 kb inversion clade</taxon>
        <taxon>dalbergioids sensu lato</taxon>
        <taxon>Dalbergieae</taxon>
        <taxon>Pterocarpus clade</taxon>
        <taxon>Stylosanthes</taxon>
    </lineage>
</organism>
<name>A0ABU6WPZ9_9FABA</name>